<dbReference type="GO" id="GO:0000049">
    <property type="term" value="F:tRNA binding"/>
    <property type="evidence" value="ECO:0007669"/>
    <property type="project" value="UniProtKB-UniRule"/>
</dbReference>
<evidence type="ECO:0000313" key="9">
    <source>
        <dbReference type="Proteomes" id="UP001324115"/>
    </source>
</evidence>
<accession>A0AAN7EUW1</accession>
<comment type="caution">
    <text evidence="8">The sequence shown here is derived from an EMBL/GenBank/DDBJ whole genome shotgun (WGS) entry which is preliminary data.</text>
</comment>
<dbReference type="Gene3D" id="3.30.56.70">
    <property type="entry name" value="N2,N2-dimethylguanosine tRNA methyltransferase, C-terminal domain"/>
    <property type="match status" value="1"/>
</dbReference>
<keyword evidence="5 7" id="KW-0819">tRNA processing</keyword>
<dbReference type="InterPro" id="IPR042296">
    <property type="entry name" value="tRNA_met_Trm1_C"/>
</dbReference>
<evidence type="ECO:0000256" key="4">
    <source>
        <dbReference type="ARBA" id="ARBA00022691"/>
    </source>
</evidence>
<dbReference type="Pfam" id="PF02005">
    <property type="entry name" value="TRM"/>
    <property type="match status" value="1"/>
</dbReference>
<keyword evidence="1 7" id="KW-0820">tRNA-binding</keyword>
<dbReference type="EC" id="2.1.1.216" evidence="7"/>
<keyword evidence="9" id="KW-1185">Reference proteome</keyword>
<name>A0AAN7EUW1_QUERU</name>
<dbReference type="InterPro" id="IPR002905">
    <property type="entry name" value="Trm1"/>
</dbReference>
<keyword evidence="3 7" id="KW-0808">Transferase</keyword>
<dbReference type="GO" id="GO:0005634">
    <property type="term" value="C:nucleus"/>
    <property type="evidence" value="ECO:0007669"/>
    <property type="project" value="TreeGrafter"/>
</dbReference>
<keyword evidence="4 7" id="KW-0949">S-adenosyl-L-methionine</keyword>
<evidence type="ECO:0000256" key="6">
    <source>
        <dbReference type="ARBA" id="ARBA00022884"/>
    </source>
</evidence>
<comment type="similarity">
    <text evidence="7">Belongs to the class I-like SAM-binding methyltransferase superfamily. Trm1 family.</text>
</comment>
<dbReference type="GO" id="GO:0002940">
    <property type="term" value="P:tRNA N2-guanine methylation"/>
    <property type="evidence" value="ECO:0007669"/>
    <property type="project" value="TreeGrafter"/>
</dbReference>
<dbReference type="AlphaFoldDB" id="A0AAN7EUW1"/>
<dbReference type="SUPFAM" id="SSF53335">
    <property type="entry name" value="S-adenosyl-L-methionine-dependent methyltransferases"/>
    <property type="match status" value="1"/>
</dbReference>
<evidence type="ECO:0000256" key="5">
    <source>
        <dbReference type="ARBA" id="ARBA00022694"/>
    </source>
</evidence>
<sequence length="437" mass="48966">MLNLTPKTLSPSPFLFNPITIPIPIPQNPSPKFLTQSRPSFKSEYQTERGHEFEKGDTFFRHESATGRDLSVLAASLYKKSKFKLRVLDALCGCGIRSLRYLVEAEADFVLANDANEEYRRIISENLSRVERGFGESERRWVVTHFDANRVMAECYLRRDFFDLIDVDSFGSDSSFFMRNAMNALKLDGGLLYVTSTDGYSSGGHRPHHSLAAYGAYVRPMPFSNEVGLRMLIGGAVREASVLGYNVTPLFSYYSYHGPVFRVMLQLNRGKLVDNRYYGFISYCHQCGNSDTISWDKLGQISCLCSDSKVSSSPVVSGPLWTGPLHDAAYVTEMLNLAEQWGWVGSGKGTDLEKLLKQMVDESDPRLPFGYIKLDEFISQVASRAKVNSPPLMTMLSTIHKEGYAASRSHIASNAIKTNCPMTVCIRIAKNLQQCHS</sequence>
<dbReference type="EMBL" id="JAXUIC010000008">
    <property type="protein sequence ID" value="KAK4579674.1"/>
    <property type="molecule type" value="Genomic_DNA"/>
</dbReference>
<dbReference type="FunFam" id="3.40.50.150:FF:000243">
    <property type="entry name" value="tRNA (guanine(26)-N(2))-dimethyltransferase"/>
    <property type="match status" value="1"/>
</dbReference>
<gene>
    <name evidence="8" type="ORF">RGQ29_029373</name>
</gene>
<dbReference type="GO" id="GO:0160104">
    <property type="term" value="F:tRNA (guanine(26)-N2)-dimethyltransferase activity"/>
    <property type="evidence" value="ECO:0007669"/>
    <property type="project" value="UniProtKB-UniRule"/>
</dbReference>
<evidence type="ECO:0000256" key="2">
    <source>
        <dbReference type="ARBA" id="ARBA00022603"/>
    </source>
</evidence>
<comment type="catalytic activity">
    <reaction evidence="7">
        <text>guanosine(26) in tRNA + 2 S-adenosyl-L-methionine = N(2)-dimethylguanosine(26) in tRNA + 2 S-adenosyl-L-homocysteine + 2 H(+)</text>
        <dbReference type="Rhea" id="RHEA:43140"/>
        <dbReference type="Rhea" id="RHEA-COMP:10359"/>
        <dbReference type="Rhea" id="RHEA-COMP:10360"/>
        <dbReference type="ChEBI" id="CHEBI:15378"/>
        <dbReference type="ChEBI" id="CHEBI:57856"/>
        <dbReference type="ChEBI" id="CHEBI:59789"/>
        <dbReference type="ChEBI" id="CHEBI:74269"/>
        <dbReference type="ChEBI" id="CHEBI:74513"/>
        <dbReference type="EC" id="2.1.1.216"/>
    </reaction>
</comment>
<evidence type="ECO:0000313" key="8">
    <source>
        <dbReference type="EMBL" id="KAK4579674.1"/>
    </source>
</evidence>
<dbReference type="Gene3D" id="3.40.50.150">
    <property type="entry name" value="Vaccinia Virus protein VP39"/>
    <property type="match status" value="1"/>
</dbReference>
<dbReference type="PANTHER" id="PTHR10631">
    <property type="entry name" value="N 2 ,N 2 -DIMETHYLGUANOSINE TRNA METHYLTRANSFERASE"/>
    <property type="match status" value="1"/>
</dbReference>
<dbReference type="Proteomes" id="UP001324115">
    <property type="component" value="Unassembled WGS sequence"/>
</dbReference>
<evidence type="ECO:0000256" key="3">
    <source>
        <dbReference type="ARBA" id="ARBA00022679"/>
    </source>
</evidence>
<evidence type="ECO:0000256" key="1">
    <source>
        <dbReference type="ARBA" id="ARBA00022555"/>
    </source>
</evidence>
<organism evidence="8 9">
    <name type="scientific">Quercus rubra</name>
    <name type="common">Northern red oak</name>
    <name type="synonym">Quercus borealis</name>
    <dbReference type="NCBI Taxonomy" id="3512"/>
    <lineage>
        <taxon>Eukaryota</taxon>
        <taxon>Viridiplantae</taxon>
        <taxon>Streptophyta</taxon>
        <taxon>Embryophyta</taxon>
        <taxon>Tracheophyta</taxon>
        <taxon>Spermatophyta</taxon>
        <taxon>Magnoliopsida</taxon>
        <taxon>eudicotyledons</taxon>
        <taxon>Gunneridae</taxon>
        <taxon>Pentapetalae</taxon>
        <taxon>rosids</taxon>
        <taxon>fabids</taxon>
        <taxon>Fagales</taxon>
        <taxon>Fagaceae</taxon>
        <taxon>Quercus</taxon>
    </lineage>
</organism>
<dbReference type="PROSITE" id="PS51626">
    <property type="entry name" value="SAM_MT_TRM1"/>
    <property type="match status" value="1"/>
</dbReference>
<dbReference type="FunFam" id="3.30.56.70:FF:000001">
    <property type="entry name" value="tRNA (guanine(26)-N(2))-dimethyltransferase"/>
    <property type="match status" value="1"/>
</dbReference>
<keyword evidence="6 7" id="KW-0694">RNA-binding</keyword>
<keyword evidence="2 7" id="KW-0489">Methyltransferase</keyword>
<evidence type="ECO:0000256" key="7">
    <source>
        <dbReference type="PROSITE-ProRule" id="PRU00958"/>
    </source>
</evidence>
<proteinExistence type="inferred from homology"/>
<dbReference type="PANTHER" id="PTHR10631:SF9">
    <property type="entry name" value="TRNA (GUANINE(26)-N(2))-DIMETHYLTRANSFERASE"/>
    <property type="match status" value="1"/>
</dbReference>
<reference evidence="8 9" key="1">
    <citation type="journal article" date="2023" name="G3 (Bethesda)">
        <title>A haplotype-resolved chromosome-scale genome for Quercus rubra L. provides insights into the genetics of adaptive traits for red oak species.</title>
        <authorList>
            <person name="Kapoor B."/>
            <person name="Jenkins J."/>
            <person name="Schmutz J."/>
            <person name="Zhebentyayeva T."/>
            <person name="Kuelheim C."/>
            <person name="Coggeshall M."/>
            <person name="Heim C."/>
            <person name="Lasky J.R."/>
            <person name="Leites L."/>
            <person name="Islam-Faridi N."/>
            <person name="Romero-Severson J."/>
            <person name="DeLeo V.L."/>
            <person name="Lucas S.M."/>
            <person name="Lazic D."/>
            <person name="Gailing O."/>
            <person name="Carlson J."/>
            <person name="Staton M."/>
        </authorList>
    </citation>
    <scope>NUCLEOTIDE SEQUENCE [LARGE SCALE GENOMIC DNA]</scope>
    <source>
        <strain evidence="8">Pseudo-F2</strain>
    </source>
</reference>
<protein>
    <recommendedName>
        <fullName evidence="7">tRNA (guanine(26)-N(2))-dimethyltransferase</fullName>
        <ecNumber evidence="7">2.1.1.216</ecNumber>
    </recommendedName>
</protein>
<dbReference type="InterPro" id="IPR029063">
    <property type="entry name" value="SAM-dependent_MTases_sf"/>
</dbReference>